<accession>A0A9D2ZZR1</accession>
<sequence>MLLPSCAGQWPKAEQDVASKGTLWLSCDSAGMQIDGDDLRFSSGANMTVEASDLGACDFAIRGKVMVRSEGGDQWGHSLEGWHSGDKIELSVSLAVSEDEAAKMRRGESNGDEVHRLRFRLLQELQACVFVLTDRFGVEHEYSVVPNKDGIDSWKDLRRASGRGGGIELELKRG</sequence>
<dbReference type="EMBL" id="DYWI01000002">
    <property type="protein sequence ID" value="HJF64514.1"/>
    <property type="molecule type" value="Genomic_DNA"/>
</dbReference>
<protein>
    <submittedName>
        <fullName evidence="1">Uncharacterized protein</fullName>
    </submittedName>
</protein>
<reference evidence="1" key="1">
    <citation type="journal article" date="2021" name="PeerJ">
        <title>Extensive microbial diversity within the chicken gut microbiome revealed by metagenomics and culture.</title>
        <authorList>
            <person name="Gilroy R."/>
            <person name="Ravi A."/>
            <person name="Getino M."/>
            <person name="Pursley I."/>
            <person name="Horton D.L."/>
            <person name="Alikhan N.F."/>
            <person name="Baker D."/>
            <person name="Gharbi K."/>
            <person name="Hall N."/>
            <person name="Watson M."/>
            <person name="Adriaenssens E.M."/>
            <person name="Foster-Nyarko E."/>
            <person name="Jarju S."/>
            <person name="Secka A."/>
            <person name="Antonio M."/>
            <person name="Oren A."/>
            <person name="Chaudhuri R.R."/>
            <person name="La Ragione R."/>
            <person name="Hildebrand F."/>
            <person name="Pallen M.J."/>
        </authorList>
    </citation>
    <scope>NUCLEOTIDE SEQUENCE</scope>
    <source>
        <strain evidence="1">ChiGjej6B6-11269</strain>
    </source>
</reference>
<dbReference type="AlphaFoldDB" id="A0A9D2ZZR1"/>
<evidence type="ECO:0000313" key="2">
    <source>
        <dbReference type="Proteomes" id="UP000786989"/>
    </source>
</evidence>
<reference evidence="1" key="2">
    <citation type="submission" date="2021-09" db="EMBL/GenBank/DDBJ databases">
        <authorList>
            <person name="Gilroy R."/>
        </authorList>
    </citation>
    <scope>NUCLEOTIDE SEQUENCE</scope>
    <source>
        <strain evidence="1">ChiGjej6B6-11269</strain>
    </source>
</reference>
<proteinExistence type="predicted"/>
<evidence type="ECO:0000313" key="1">
    <source>
        <dbReference type="EMBL" id="HJF64514.1"/>
    </source>
</evidence>
<organism evidence="1 2">
    <name type="scientific">Slackia equolifaciens</name>
    <dbReference type="NCBI Taxonomy" id="498718"/>
    <lineage>
        <taxon>Bacteria</taxon>
        <taxon>Bacillati</taxon>
        <taxon>Actinomycetota</taxon>
        <taxon>Coriobacteriia</taxon>
        <taxon>Eggerthellales</taxon>
        <taxon>Eggerthellaceae</taxon>
        <taxon>Slackia</taxon>
    </lineage>
</organism>
<comment type="caution">
    <text evidence="1">The sequence shown here is derived from an EMBL/GenBank/DDBJ whole genome shotgun (WGS) entry which is preliminary data.</text>
</comment>
<name>A0A9D2ZZR1_9ACTN</name>
<gene>
    <name evidence="1" type="ORF">K8U77_00130</name>
</gene>
<dbReference type="Proteomes" id="UP000786989">
    <property type="component" value="Unassembled WGS sequence"/>
</dbReference>